<dbReference type="InterPro" id="IPR014721">
    <property type="entry name" value="Ribsml_uS5_D2-typ_fold_subgr"/>
</dbReference>
<evidence type="ECO:0000259" key="5">
    <source>
        <dbReference type="SMART" id="SM01340"/>
    </source>
</evidence>
<dbReference type="InterPro" id="IPR036890">
    <property type="entry name" value="HATPase_C_sf"/>
</dbReference>
<evidence type="ECO:0000313" key="6">
    <source>
        <dbReference type="EMBL" id="ORY51827.1"/>
    </source>
</evidence>
<dbReference type="SUPFAM" id="SSF54211">
    <property type="entry name" value="Ribosomal protein S5 domain 2-like"/>
    <property type="match status" value="1"/>
</dbReference>
<keyword evidence="2" id="KW-0227">DNA damage</keyword>
<keyword evidence="7" id="KW-1185">Reference proteome</keyword>
<feature type="domain" description="DNA mismatch repair protein S5" evidence="5">
    <location>
        <begin position="181"/>
        <end position="319"/>
    </location>
</feature>
<feature type="region of interest" description="Disordered" evidence="3">
    <location>
        <begin position="413"/>
        <end position="443"/>
    </location>
</feature>
<dbReference type="SUPFAM" id="SSF118116">
    <property type="entry name" value="DNA mismatch repair protein MutL"/>
    <property type="match status" value="1"/>
</dbReference>
<evidence type="ECO:0000256" key="1">
    <source>
        <dbReference type="ARBA" id="ARBA00006082"/>
    </source>
</evidence>
<dbReference type="Gene3D" id="3.30.230.10">
    <property type="match status" value="1"/>
</dbReference>
<evidence type="ECO:0008006" key="8">
    <source>
        <dbReference type="Google" id="ProtNLM"/>
    </source>
</evidence>
<dbReference type="InterPro" id="IPR003594">
    <property type="entry name" value="HATPase_dom"/>
</dbReference>
<evidence type="ECO:0000259" key="4">
    <source>
        <dbReference type="SMART" id="SM00853"/>
    </source>
</evidence>
<dbReference type="SMART" id="SM00853">
    <property type="entry name" value="MutL_C"/>
    <property type="match status" value="1"/>
</dbReference>
<dbReference type="GO" id="GO:0005524">
    <property type="term" value="F:ATP binding"/>
    <property type="evidence" value="ECO:0007669"/>
    <property type="project" value="InterPro"/>
</dbReference>
<dbReference type="PANTHER" id="PTHR10073:SF47">
    <property type="entry name" value="DNA MISMATCH REPAIR PROTEIN MLH3"/>
    <property type="match status" value="1"/>
</dbReference>
<evidence type="ECO:0000313" key="7">
    <source>
        <dbReference type="Proteomes" id="UP000193642"/>
    </source>
</evidence>
<dbReference type="Pfam" id="PF02518">
    <property type="entry name" value="HATPase_c"/>
    <property type="match status" value="1"/>
</dbReference>
<dbReference type="GO" id="GO:0016887">
    <property type="term" value="F:ATP hydrolysis activity"/>
    <property type="evidence" value="ECO:0007669"/>
    <property type="project" value="InterPro"/>
</dbReference>
<dbReference type="GO" id="GO:0140664">
    <property type="term" value="F:ATP-dependent DNA damage sensor activity"/>
    <property type="evidence" value="ECO:0007669"/>
    <property type="project" value="InterPro"/>
</dbReference>
<name>A0A1Y2CXX4_9FUNG</name>
<dbReference type="InterPro" id="IPR014790">
    <property type="entry name" value="MutL_C"/>
</dbReference>
<dbReference type="OrthoDB" id="429932at2759"/>
<feature type="compositionally biased region" description="Polar residues" evidence="3">
    <location>
        <begin position="427"/>
        <end position="436"/>
    </location>
</feature>
<feature type="domain" description="MutL C-terminal dimerisation" evidence="4">
    <location>
        <begin position="496"/>
        <end position="672"/>
    </location>
</feature>
<dbReference type="Gene3D" id="3.30.565.10">
    <property type="entry name" value="Histidine kinase-like ATPase, C-terminal domain"/>
    <property type="match status" value="2"/>
</dbReference>
<dbReference type="InterPro" id="IPR042120">
    <property type="entry name" value="MutL_C_dimsub"/>
</dbReference>
<dbReference type="Proteomes" id="UP000193642">
    <property type="component" value="Unassembled WGS sequence"/>
</dbReference>
<protein>
    <recommendedName>
        <fullName evidence="8">MutL C-terminal dimerisation domain-containing protein</fullName>
    </recommendedName>
</protein>
<dbReference type="GO" id="GO:0006298">
    <property type="term" value="P:mismatch repair"/>
    <property type="evidence" value="ECO:0007669"/>
    <property type="project" value="InterPro"/>
</dbReference>
<dbReference type="AlphaFoldDB" id="A0A1Y2CXX4"/>
<sequence length="732" mass="80935">MSISRLSSDSVSRLRVGLFAVSLAQVASELVQNAVDSKPGHVEILVNISERSVEVRDDGCGIEPDDFALLGQSVIKYRCRIVNANHEQVRTFANIFFGGKTLHCGIASNSRKPGTTVTVKDLFFNIPARQSQVLKETIDTIRKHLEPIFLISNGIKFTMTDLSTGKRILTLKPTVSYLDSFMQLNGLGFGTHASVVEWSTHSIKIEGFMSTLPYGTKAFQYCFINKHLLSSQDNQLYTTINNVFSSSKFTKQESMRLTSTSSPQKHNQTISAYPVFLINISCGASLYDLTLDAEKKIVMFKNVAEVVSSLEQCTSDFLNRNKLLSRDAHVSSATYSADSGSEEDEVFEGKSSGRLYQPPPAYFRFLQSVKAGTKRNLNWDDSVFGNSAVEGDVEAMGSFDSTKQASLVNVFQNGPVYSNPKTRKPSSTRPKQQQLRKSQDPSIHAKQFDTAPINQILNTWQNPIFQPPLPHQPQQDSEYNITVTPITKSSLQQLRVIGQVDRKFIAGWFPLPTPQSSTTSLHLVIIDQHAADERVKLENLFIQTFGSQHRHTSVSETTSLSPPINLSLEPSSILRYQQGFARWGIQVGAPDEVDGCVHVHALPSTIVNRCVADPELVKALVVEHVLHLDEAVCGGGGMSMDAVVSSVGCPKGVFHLLNSKACRSAIMFGDELDMAVCETLVGNLKTCQHPFQCAHGRPSMTLVSTLVAPKHHQSLPFQKYPLTNLYKMFKTQ</sequence>
<dbReference type="GO" id="GO:0032300">
    <property type="term" value="C:mismatch repair complex"/>
    <property type="evidence" value="ECO:0007669"/>
    <property type="project" value="InterPro"/>
</dbReference>
<dbReference type="SUPFAM" id="SSF55874">
    <property type="entry name" value="ATPase domain of HSP90 chaperone/DNA topoisomerase II/histidine kinase"/>
    <property type="match status" value="1"/>
</dbReference>
<dbReference type="InterPro" id="IPR037198">
    <property type="entry name" value="MutL_C_sf"/>
</dbReference>
<dbReference type="STRING" id="329046.A0A1Y2CXX4"/>
<dbReference type="InterPro" id="IPR038973">
    <property type="entry name" value="MutL/Mlh/Pms-like"/>
</dbReference>
<feature type="region of interest" description="Disordered" evidence="3">
    <location>
        <begin position="334"/>
        <end position="353"/>
    </location>
</feature>
<dbReference type="SMART" id="SM01340">
    <property type="entry name" value="DNA_mis_repair"/>
    <property type="match status" value="1"/>
</dbReference>
<evidence type="ECO:0000256" key="3">
    <source>
        <dbReference type="SAM" id="MobiDB-lite"/>
    </source>
</evidence>
<dbReference type="InterPro" id="IPR013507">
    <property type="entry name" value="DNA_mismatch_S5_2-like"/>
</dbReference>
<gene>
    <name evidence="6" type="ORF">BCR33DRAFT_845839</name>
</gene>
<comment type="caution">
    <text evidence="6">The sequence shown here is derived from an EMBL/GenBank/DDBJ whole genome shotgun (WGS) entry which is preliminary data.</text>
</comment>
<reference evidence="6 7" key="1">
    <citation type="submission" date="2016-07" db="EMBL/GenBank/DDBJ databases">
        <title>Pervasive Adenine N6-methylation of Active Genes in Fungi.</title>
        <authorList>
            <consortium name="DOE Joint Genome Institute"/>
            <person name="Mondo S.J."/>
            <person name="Dannebaum R.O."/>
            <person name="Kuo R.C."/>
            <person name="Labutti K."/>
            <person name="Haridas S."/>
            <person name="Kuo A."/>
            <person name="Salamov A."/>
            <person name="Ahrendt S.R."/>
            <person name="Lipzen A."/>
            <person name="Sullivan W."/>
            <person name="Andreopoulos W.B."/>
            <person name="Clum A."/>
            <person name="Lindquist E."/>
            <person name="Daum C."/>
            <person name="Ramamoorthy G.K."/>
            <person name="Gryganskyi A."/>
            <person name="Culley D."/>
            <person name="Magnuson J.K."/>
            <person name="James T.Y."/>
            <person name="O'Malley M.A."/>
            <person name="Stajich J.E."/>
            <person name="Spatafora J.W."/>
            <person name="Visel A."/>
            <person name="Grigoriev I.V."/>
        </authorList>
    </citation>
    <scope>NUCLEOTIDE SEQUENCE [LARGE SCALE GENOMIC DNA]</scope>
    <source>
        <strain evidence="6 7">JEL800</strain>
    </source>
</reference>
<dbReference type="Gene3D" id="3.30.1540.20">
    <property type="entry name" value="MutL, C-terminal domain, dimerisation subdomain"/>
    <property type="match status" value="1"/>
</dbReference>
<evidence type="ECO:0000256" key="2">
    <source>
        <dbReference type="ARBA" id="ARBA00022763"/>
    </source>
</evidence>
<comment type="similarity">
    <text evidence="1">Belongs to the DNA mismatch repair MutL/HexB family.</text>
</comment>
<organism evidence="6 7">
    <name type="scientific">Rhizoclosmatium globosum</name>
    <dbReference type="NCBI Taxonomy" id="329046"/>
    <lineage>
        <taxon>Eukaryota</taxon>
        <taxon>Fungi</taxon>
        <taxon>Fungi incertae sedis</taxon>
        <taxon>Chytridiomycota</taxon>
        <taxon>Chytridiomycota incertae sedis</taxon>
        <taxon>Chytridiomycetes</taxon>
        <taxon>Chytridiales</taxon>
        <taxon>Chytriomycetaceae</taxon>
        <taxon>Rhizoclosmatium</taxon>
    </lineage>
</organism>
<accession>A0A1Y2CXX4</accession>
<dbReference type="EMBL" id="MCGO01000004">
    <property type="protein sequence ID" value="ORY51827.1"/>
    <property type="molecule type" value="Genomic_DNA"/>
</dbReference>
<dbReference type="GO" id="GO:0030983">
    <property type="term" value="F:mismatched DNA binding"/>
    <property type="evidence" value="ECO:0007669"/>
    <property type="project" value="InterPro"/>
</dbReference>
<proteinExistence type="inferred from homology"/>
<dbReference type="PANTHER" id="PTHR10073">
    <property type="entry name" value="DNA MISMATCH REPAIR PROTEIN MLH, PMS, MUTL"/>
    <property type="match status" value="1"/>
</dbReference>
<dbReference type="InterPro" id="IPR020568">
    <property type="entry name" value="Ribosomal_Su5_D2-typ_SF"/>
</dbReference>